<evidence type="ECO:0000313" key="2">
    <source>
        <dbReference type="EMBL" id="KRX08026.1"/>
    </source>
</evidence>
<gene>
    <name evidence="2" type="ORF">PPERSA_06204</name>
</gene>
<comment type="caution">
    <text evidence="2">The sequence shown here is derived from an EMBL/GenBank/DDBJ whole genome shotgun (WGS) entry which is preliminary data.</text>
</comment>
<evidence type="ECO:0000313" key="3">
    <source>
        <dbReference type="Proteomes" id="UP000054937"/>
    </source>
</evidence>
<dbReference type="EMBL" id="LDAU01000076">
    <property type="protein sequence ID" value="KRX08026.1"/>
    <property type="molecule type" value="Genomic_DNA"/>
</dbReference>
<keyword evidence="3" id="KW-1185">Reference proteome</keyword>
<dbReference type="InParanoid" id="A0A0V0R169"/>
<accession>A0A0V0R169</accession>
<dbReference type="Proteomes" id="UP000054937">
    <property type="component" value="Unassembled WGS sequence"/>
</dbReference>
<sequence length="655" mass="78716">MQSSSHLCTQDNQQSSIQKYYQNEKFEYPQLQQCYKMKEKAKTQVRSTQKLEQLPINLQYQKHLFSDNQYQNQMQTQMNNIQEYTSNSFQNDHQLSTMASLSECKNDSYTYNQKEKQSLPTQFQQCQSLIDIPQIEENIEYGNDYQIPFFQPENNYLFNYEQQLYQQNLQIQEDYQGVENLNSNIQQLSNQKDDPYHIHGYLMDEHNFQNYKFNSHMKNYQKDDQAYFKSQQVNYPLTPKKNDMEYPKQQQQLNNFSNQVKNVQQMDFDMENNANNDLINYNTIQNYNNFNNNNIQNENNEENIFEDYQYGKENNHLNFQENQNQYYFENQQNQQKQNQSLVNQTNIQNQQVLETEQFQSDIYNELKLSKLKLDSYQQQQQQKLIKVENLSSCSPKINQNEQNSKKYLPQEYEENTGQIENNQIPNLQQQKQQQESENLQSQYTQELKKCPSIQNLKIKKNKSKSNKPSRKNSASMHFQIIKQESTNQNLSPDEFTGSISGINNLQKNDSKRLKKRSKPLSESEKRAKKNFFKNICFSFLSYIHSPEVKERIQKWLKKEGINQEQFFRKYNNKVLQVNNRKQFKNLFYYHQSNNKNSIVNSLKQKSLLRSLGIKFCQMEIIPYAQYQTKIKDFNIFIGYRHLFKEAIMNLPFEFE</sequence>
<feature type="compositionally biased region" description="Polar residues" evidence="1">
    <location>
        <begin position="482"/>
        <end position="507"/>
    </location>
</feature>
<feature type="compositionally biased region" description="Basic residues" evidence="1">
    <location>
        <begin position="457"/>
        <end position="470"/>
    </location>
</feature>
<name>A0A0V0R169_PSEPJ</name>
<dbReference type="AlphaFoldDB" id="A0A0V0R169"/>
<reference evidence="2 3" key="1">
    <citation type="journal article" date="2015" name="Sci. Rep.">
        <title>Genome of the facultative scuticociliatosis pathogen Pseudocohnilembus persalinus provides insight into its virulence through horizontal gene transfer.</title>
        <authorList>
            <person name="Xiong J."/>
            <person name="Wang G."/>
            <person name="Cheng J."/>
            <person name="Tian M."/>
            <person name="Pan X."/>
            <person name="Warren A."/>
            <person name="Jiang C."/>
            <person name="Yuan D."/>
            <person name="Miao W."/>
        </authorList>
    </citation>
    <scope>NUCLEOTIDE SEQUENCE [LARGE SCALE GENOMIC DNA]</scope>
    <source>
        <strain evidence="2">36N120E</strain>
    </source>
</reference>
<evidence type="ECO:0000256" key="1">
    <source>
        <dbReference type="SAM" id="MobiDB-lite"/>
    </source>
</evidence>
<organism evidence="2 3">
    <name type="scientific">Pseudocohnilembus persalinus</name>
    <name type="common">Ciliate</name>
    <dbReference type="NCBI Taxonomy" id="266149"/>
    <lineage>
        <taxon>Eukaryota</taxon>
        <taxon>Sar</taxon>
        <taxon>Alveolata</taxon>
        <taxon>Ciliophora</taxon>
        <taxon>Intramacronucleata</taxon>
        <taxon>Oligohymenophorea</taxon>
        <taxon>Scuticociliatia</taxon>
        <taxon>Philasterida</taxon>
        <taxon>Pseudocohnilembidae</taxon>
        <taxon>Pseudocohnilembus</taxon>
    </lineage>
</organism>
<proteinExistence type="predicted"/>
<protein>
    <submittedName>
        <fullName evidence="2">Uncharacterized protein</fullName>
    </submittedName>
</protein>
<feature type="region of interest" description="Disordered" evidence="1">
    <location>
        <begin position="454"/>
        <end position="524"/>
    </location>
</feature>